<accession>T1FJM3</accession>
<dbReference type="GeneID" id="20209022"/>
<dbReference type="HOGENOM" id="CLU_644480_0_0_1"/>
<gene>
    <name evidence="2" type="primary">20209022</name>
    <name evidence="1" type="ORF">HELRODRAFT_183423</name>
</gene>
<keyword evidence="3" id="KW-1185">Reference proteome</keyword>
<dbReference type="KEGG" id="hro:HELRODRAFT_183423"/>
<dbReference type="AlphaFoldDB" id="T1FJM3"/>
<name>T1FJM3_HELRO</name>
<dbReference type="CTD" id="20209022"/>
<dbReference type="EMBL" id="KB095847">
    <property type="protein sequence ID" value="ESO11183.1"/>
    <property type="molecule type" value="Genomic_DNA"/>
</dbReference>
<dbReference type="InParanoid" id="T1FJM3"/>
<reference evidence="3" key="1">
    <citation type="submission" date="2012-12" db="EMBL/GenBank/DDBJ databases">
        <authorList>
            <person name="Hellsten U."/>
            <person name="Grimwood J."/>
            <person name="Chapman J.A."/>
            <person name="Shapiro H."/>
            <person name="Aerts A."/>
            <person name="Otillar R.P."/>
            <person name="Terry A.Y."/>
            <person name="Boore J.L."/>
            <person name="Simakov O."/>
            <person name="Marletaz F."/>
            <person name="Cho S.-J."/>
            <person name="Edsinger-Gonzales E."/>
            <person name="Havlak P."/>
            <person name="Kuo D.-H."/>
            <person name="Larsson T."/>
            <person name="Lv J."/>
            <person name="Arendt D."/>
            <person name="Savage R."/>
            <person name="Osoegawa K."/>
            <person name="de Jong P."/>
            <person name="Lindberg D.R."/>
            <person name="Seaver E.C."/>
            <person name="Weisblat D.A."/>
            <person name="Putnam N.H."/>
            <person name="Grigoriev I.V."/>
            <person name="Rokhsar D.S."/>
        </authorList>
    </citation>
    <scope>NUCLEOTIDE SEQUENCE</scope>
</reference>
<evidence type="ECO:0000313" key="1">
    <source>
        <dbReference type="EMBL" id="ESO11183.1"/>
    </source>
</evidence>
<dbReference type="RefSeq" id="XP_009010706.1">
    <property type="nucleotide sequence ID" value="XM_009012458.1"/>
</dbReference>
<organism evidence="2 3">
    <name type="scientific">Helobdella robusta</name>
    <name type="common">Californian leech</name>
    <dbReference type="NCBI Taxonomy" id="6412"/>
    <lineage>
        <taxon>Eukaryota</taxon>
        <taxon>Metazoa</taxon>
        <taxon>Spiralia</taxon>
        <taxon>Lophotrochozoa</taxon>
        <taxon>Annelida</taxon>
        <taxon>Clitellata</taxon>
        <taxon>Hirudinea</taxon>
        <taxon>Rhynchobdellida</taxon>
        <taxon>Glossiphoniidae</taxon>
        <taxon>Helobdella</taxon>
    </lineage>
</organism>
<protein>
    <submittedName>
        <fullName evidence="1 2">Uncharacterized protein</fullName>
    </submittedName>
</protein>
<dbReference type="Proteomes" id="UP000015101">
    <property type="component" value="Unassembled WGS sequence"/>
</dbReference>
<dbReference type="EMBL" id="AMQM01008755">
    <property type="status" value="NOT_ANNOTATED_CDS"/>
    <property type="molecule type" value="Genomic_DNA"/>
</dbReference>
<dbReference type="EnsemblMetazoa" id="HelroT183423">
    <property type="protein sequence ID" value="HelroP183423"/>
    <property type="gene ID" value="HelroG183423"/>
</dbReference>
<reference evidence="1 3" key="2">
    <citation type="journal article" date="2013" name="Nature">
        <title>Insights into bilaterian evolution from three spiralian genomes.</title>
        <authorList>
            <person name="Simakov O."/>
            <person name="Marletaz F."/>
            <person name="Cho S.J."/>
            <person name="Edsinger-Gonzales E."/>
            <person name="Havlak P."/>
            <person name="Hellsten U."/>
            <person name="Kuo D.H."/>
            <person name="Larsson T."/>
            <person name="Lv J."/>
            <person name="Arendt D."/>
            <person name="Savage R."/>
            <person name="Osoegawa K."/>
            <person name="de Jong P."/>
            <person name="Grimwood J."/>
            <person name="Chapman J.A."/>
            <person name="Shapiro H."/>
            <person name="Aerts A."/>
            <person name="Otillar R.P."/>
            <person name="Terry A.Y."/>
            <person name="Boore J.L."/>
            <person name="Grigoriev I.V."/>
            <person name="Lindberg D.R."/>
            <person name="Seaver E.C."/>
            <person name="Weisblat D.A."/>
            <person name="Putnam N.H."/>
            <person name="Rokhsar D.S."/>
        </authorList>
    </citation>
    <scope>NUCLEOTIDE SEQUENCE</scope>
</reference>
<evidence type="ECO:0000313" key="3">
    <source>
        <dbReference type="Proteomes" id="UP000015101"/>
    </source>
</evidence>
<proteinExistence type="predicted"/>
<evidence type="ECO:0000313" key="2">
    <source>
        <dbReference type="EnsemblMetazoa" id="HelroP183423"/>
    </source>
</evidence>
<reference evidence="2" key="3">
    <citation type="submission" date="2015-06" db="UniProtKB">
        <authorList>
            <consortium name="EnsemblMetazoa"/>
        </authorList>
    </citation>
    <scope>IDENTIFICATION</scope>
</reference>
<sequence>MLQMVGNNVIFVTRGRSFPIPDEFTSEYHQPEIKRENHENSFTITFFEKERTKRAEILICDKLLEKTTASFNQSIYFSELSFKMLSYAETFDITYNLQGLESSSRIIFESEREREFQLYTWTIVSSFMSIPTDSTITFIFTFPNQDLVMNSHYKFKYDYVLLPVNITIDKIFEKPGETFTLSAVSKPDVHVWNIKVEIVNKKEKLNSTSYKIDFNKITFEEPNSLIEKKIGSYTAFNENQTELVTSPCINIKCESHDPNLEVVSFDIFSIGRADGDSSFYSKPVPSSISIFRTGVYNLVCTLQDKSAVKYKINGTVIVVAEQNVENCGPWALFNVTIPNKSIPDQQNNYMWWFAVTPCPVLFLLCSICTRRQNLSHVAAYFVSKQHFRFYDRMLIGFRFGSVLTNRQNSDLDPDTSVLKFLELSHF</sequence>